<dbReference type="GO" id="GO:0016020">
    <property type="term" value="C:membrane"/>
    <property type="evidence" value="ECO:0007669"/>
    <property type="project" value="UniProtKB-SubCell"/>
</dbReference>
<gene>
    <name evidence="7" type="ORF">EV686_104269</name>
</gene>
<dbReference type="OrthoDB" id="5298283at2"/>
<keyword evidence="3 6" id="KW-0812">Transmembrane</keyword>
<feature type="transmembrane region" description="Helical" evidence="6">
    <location>
        <begin position="203"/>
        <end position="225"/>
    </location>
</feature>
<dbReference type="AlphaFoldDB" id="A0A4V6P2R3"/>
<evidence type="ECO:0000256" key="1">
    <source>
        <dbReference type="ARBA" id="ARBA00004141"/>
    </source>
</evidence>
<comment type="caution">
    <text evidence="7">The sequence shown here is derived from an EMBL/GenBank/DDBJ whole genome shotgun (WGS) entry which is preliminary data.</text>
</comment>
<name>A0A4V6P2R3_9BURK</name>
<comment type="subcellular location">
    <subcellularLocation>
        <location evidence="1">Membrane</location>
        <topology evidence="1">Multi-pass membrane protein</topology>
    </subcellularLocation>
</comment>
<comment type="similarity">
    <text evidence="2">Belongs to the autoinducer-2 exporter (AI-2E) (TC 2.A.86) family.</text>
</comment>
<protein>
    <submittedName>
        <fullName evidence="7">Putative PurR-regulated permease PerM</fullName>
    </submittedName>
</protein>
<feature type="transmembrane region" description="Helical" evidence="6">
    <location>
        <begin position="145"/>
        <end position="166"/>
    </location>
</feature>
<dbReference type="EMBL" id="SMBX01000004">
    <property type="protein sequence ID" value="TCU99169.1"/>
    <property type="molecule type" value="Genomic_DNA"/>
</dbReference>
<proteinExistence type="inferred from homology"/>
<evidence type="ECO:0000256" key="2">
    <source>
        <dbReference type="ARBA" id="ARBA00009773"/>
    </source>
</evidence>
<evidence type="ECO:0000256" key="3">
    <source>
        <dbReference type="ARBA" id="ARBA00022692"/>
    </source>
</evidence>
<dbReference type="PANTHER" id="PTHR21716:SF61">
    <property type="entry name" value="BLR8064 PROTEIN"/>
    <property type="match status" value="1"/>
</dbReference>
<feature type="transmembrane region" description="Helical" evidence="6">
    <location>
        <begin position="12"/>
        <end position="38"/>
    </location>
</feature>
<keyword evidence="4 6" id="KW-1133">Transmembrane helix</keyword>
<feature type="transmembrane region" description="Helical" evidence="6">
    <location>
        <begin position="50"/>
        <end position="71"/>
    </location>
</feature>
<feature type="transmembrane region" description="Helical" evidence="6">
    <location>
        <begin position="231"/>
        <end position="259"/>
    </location>
</feature>
<dbReference type="Pfam" id="PF01594">
    <property type="entry name" value="AI-2E_transport"/>
    <property type="match status" value="1"/>
</dbReference>
<dbReference type="PANTHER" id="PTHR21716">
    <property type="entry name" value="TRANSMEMBRANE PROTEIN"/>
    <property type="match status" value="1"/>
</dbReference>
<evidence type="ECO:0000313" key="8">
    <source>
        <dbReference type="Proteomes" id="UP000294692"/>
    </source>
</evidence>
<evidence type="ECO:0000256" key="5">
    <source>
        <dbReference type="ARBA" id="ARBA00023136"/>
    </source>
</evidence>
<dbReference type="InterPro" id="IPR002549">
    <property type="entry name" value="AI-2E-like"/>
</dbReference>
<feature type="transmembrane region" description="Helical" evidence="6">
    <location>
        <begin position="266"/>
        <end position="285"/>
    </location>
</feature>
<evidence type="ECO:0000256" key="4">
    <source>
        <dbReference type="ARBA" id="ARBA00022989"/>
    </source>
</evidence>
<organism evidence="7 8">
    <name type="scientific">Paracandidimonas soli</name>
    <dbReference type="NCBI Taxonomy" id="1917182"/>
    <lineage>
        <taxon>Bacteria</taxon>
        <taxon>Pseudomonadati</taxon>
        <taxon>Pseudomonadota</taxon>
        <taxon>Betaproteobacteria</taxon>
        <taxon>Burkholderiales</taxon>
        <taxon>Alcaligenaceae</taxon>
        <taxon>Paracandidimonas</taxon>
    </lineage>
</organism>
<keyword evidence="5 6" id="KW-0472">Membrane</keyword>
<accession>A0A4V6P2R3</accession>
<evidence type="ECO:0000313" key="7">
    <source>
        <dbReference type="EMBL" id="TCU99169.1"/>
    </source>
</evidence>
<evidence type="ECO:0000256" key="6">
    <source>
        <dbReference type="SAM" id="Phobius"/>
    </source>
</evidence>
<reference evidence="7 8" key="1">
    <citation type="submission" date="2019-03" db="EMBL/GenBank/DDBJ databases">
        <title>Genomic Encyclopedia of Type Strains, Phase IV (KMG-IV): sequencing the most valuable type-strain genomes for metagenomic binning, comparative biology and taxonomic classification.</title>
        <authorList>
            <person name="Goeker M."/>
        </authorList>
    </citation>
    <scope>NUCLEOTIDE SEQUENCE [LARGE SCALE GENOMIC DNA]</scope>
    <source>
        <strain evidence="7 8">DSM 100048</strain>
    </source>
</reference>
<dbReference type="Proteomes" id="UP000294692">
    <property type="component" value="Unassembled WGS sequence"/>
</dbReference>
<sequence>MRWIFPTILLLALAYLLNTFLISLAWGAVLAVVTWPLIVKLQKKGLSRGLSITTVLFGLIIGFGVPALVIVTSLTKELRVISIYLQHINRTGLAAPEILYSLPYMQGHILDWWNEHLAAPGSILRLIGQMPGATFGLISGRLSSIGAMVLANAFYVFLALLTMVILQLNANVVVRHLDSAGQHLAPKTYDVVRRLLPLSVRGTALGLCSVAALEGVVLGVAYAIAGAPMPILLGVLTGYLALIPGGAPFSFIAVSVLLLTMGKTTAAIGLLIWGSFELFMVDKFVRPKIIGNSVRLPFLAVLFGLLGGVTSMGVIGLFVGPFLVAMLFEYLRELDSARSDVLVPNPERIQS</sequence>
<feature type="transmembrane region" description="Helical" evidence="6">
    <location>
        <begin position="297"/>
        <end position="328"/>
    </location>
</feature>
<keyword evidence="8" id="KW-1185">Reference proteome</keyword>
<dbReference type="RefSeq" id="WP_132476766.1">
    <property type="nucleotide sequence ID" value="NZ_JBEBWM010000017.1"/>
</dbReference>